<name>A0AAX4HJI4_9BACT</name>
<dbReference type="EMBL" id="CP139487">
    <property type="protein sequence ID" value="WPU63371.1"/>
    <property type="molecule type" value="Genomic_DNA"/>
</dbReference>
<protein>
    <submittedName>
        <fullName evidence="1">Uncharacterized protein</fullName>
    </submittedName>
</protein>
<dbReference type="Proteomes" id="UP001324634">
    <property type="component" value="Chromosome"/>
</dbReference>
<reference evidence="1 2" key="1">
    <citation type="submission" date="2023-11" db="EMBL/GenBank/DDBJ databases">
        <title>Peredibacter starrii A3.12.</title>
        <authorList>
            <person name="Mitchell R.J."/>
        </authorList>
    </citation>
    <scope>NUCLEOTIDE SEQUENCE [LARGE SCALE GENOMIC DNA]</scope>
    <source>
        <strain evidence="1 2">A3.12</strain>
    </source>
</reference>
<sequence>MSFFINESSLSQTKVSLSASFDKPILEELKPFYTPSEGQIEDLLKGEVISVGKVDSPTPKEQQMMLFVSGIHPRNCIRAMRKLSLYENYHNYMDFVKSSKYDDKTQRLNFTIDHALLPFPMVVEFKIPRITKPGHYPFVFEKGFLKDLKGTVIVHDVGKYCLLGLKTDWRGPESKIPNVVFSTFVQTVGRLGLEHLIRVSIF</sequence>
<gene>
    <name evidence="1" type="ORF">SOO65_11805</name>
</gene>
<evidence type="ECO:0000313" key="2">
    <source>
        <dbReference type="Proteomes" id="UP001324634"/>
    </source>
</evidence>
<dbReference type="RefSeq" id="WP_321389954.1">
    <property type="nucleotide sequence ID" value="NZ_CP139487.1"/>
</dbReference>
<proteinExistence type="predicted"/>
<organism evidence="1 2">
    <name type="scientific">Peredibacter starrii</name>
    <dbReference type="NCBI Taxonomy" id="28202"/>
    <lineage>
        <taxon>Bacteria</taxon>
        <taxon>Pseudomonadati</taxon>
        <taxon>Bdellovibrionota</taxon>
        <taxon>Bacteriovoracia</taxon>
        <taxon>Bacteriovoracales</taxon>
        <taxon>Bacteriovoracaceae</taxon>
        <taxon>Peredibacter</taxon>
    </lineage>
</organism>
<dbReference type="AlphaFoldDB" id="A0AAX4HJI4"/>
<dbReference type="SUPFAM" id="SSF55961">
    <property type="entry name" value="Bet v1-like"/>
    <property type="match status" value="1"/>
</dbReference>
<keyword evidence="2" id="KW-1185">Reference proteome</keyword>
<dbReference type="KEGG" id="psti:SOO65_11805"/>
<evidence type="ECO:0000313" key="1">
    <source>
        <dbReference type="EMBL" id="WPU63371.1"/>
    </source>
</evidence>
<accession>A0AAX4HJI4</accession>